<dbReference type="Pfam" id="PF08713">
    <property type="entry name" value="DNA_alkylation"/>
    <property type="match status" value="1"/>
</dbReference>
<dbReference type="EMBL" id="CP011390">
    <property type="protein sequence ID" value="ANE49857.1"/>
    <property type="molecule type" value="Genomic_DNA"/>
</dbReference>
<sequence>MTCEEIMQQLEAMGTESCKKIFLNHGAKEPLFGVKVGDLKTIQKKIKKNHALSLELYRTGNSDAQYLAGLIADEKKISKEELQEWANNASSNIQSEYTVAWIAAESAFGNALSLEWIDAKEPQVQVSGWSTLSNLVGIKKDEELDLAHLQQLLQRVTSTIHTAPNRVRYAMNNYVLAIGCHVKSLTAQAIEAGKVIGQVMVDMGGTACKVPYAPEYIERAAAKGKIGNKKKMARC</sequence>
<protein>
    <submittedName>
        <fullName evidence="1">DNA alkylation repair protein</fullName>
    </submittedName>
</protein>
<evidence type="ECO:0000313" key="2">
    <source>
        <dbReference type="Proteomes" id="UP000077177"/>
    </source>
</evidence>
<proteinExistence type="predicted"/>
<dbReference type="CDD" id="cd06561">
    <property type="entry name" value="AlkD_like"/>
    <property type="match status" value="1"/>
</dbReference>
<dbReference type="PANTHER" id="PTHR41291">
    <property type="entry name" value="DNA ALKYLATION REPAIR PROTEIN"/>
    <property type="match status" value="1"/>
</dbReference>
<dbReference type="SUPFAM" id="SSF48371">
    <property type="entry name" value="ARM repeat"/>
    <property type="match status" value="1"/>
</dbReference>
<name>A0A172TSV0_9BACT</name>
<keyword evidence="2" id="KW-1185">Reference proteome</keyword>
<gene>
    <name evidence="1" type="ORF">SY85_04480</name>
</gene>
<dbReference type="AlphaFoldDB" id="A0A172TSV0"/>
<dbReference type="InterPro" id="IPR016024">
    <property type="entry name" value="ARM-type_fold"/>
</dbReference>
<accession>A0A172TSV0</accession>
<dbReference type="InterPro" id="IPR014825">
    <property type="entry name" value="DNA_alkylation"/>
</dbReference>
<organism evidence="1 2">
    <name type="scientific">Flavisolibacter tropicus</name>
    <dbReference type="NCBI Taxonomy" id="1492898"/>
    <lineage>
        <taxon>Bacteria</taxon>
        <taxon>Pseudomonadati</taxon>
        <taxon>Bacteroidota</taxon>
        <taxon>Chitinophagia</taxon>
        <taxon>Chitinophagales</taxon>
        <taxon>Chitinophagaceae</taxon>
        <taxon>Flavisolibacter</taxon>
    </lineage>
</organism>
<dbReference type="PATRIC" id="fig|1492898.3.peg.980"/>
<reference evidence="2" key="1">
    <citation type="submission" date="2015-01" db="EMBL/GenBank/DDBJ databases">
        <title>Flavisolibacter sp./LCS9/ whole genome sequencing.</title>
        <authorList>
            <person name="Kim M.K."/>
            <person name="Srinivasan S."/>
            <person name="Lee J.-J."/>
        </authorList>
    </citation>
    <scope>NUCLEOTIDE SEQUENCE [LARGE SCALE GENOMIC DNA]</scope>
    <source>
        <strain evidence="2">LCS9</strain>
    </source>
</reference>
<dbReference type="RefSeq" id="WP_066401999.1">
    <property type="nucleotide sequence ID" value="NZ_CP011390.1"/>
</dbReference>
<dbReference type="Proteomes" id="UP000077177">
    <property type="component" value="Chromosome"/>
</dbReference>
<dbReference type="PANTHER" id="PTHR41291:SF1">
    <property type="entry name" value="DNA ALKYLATION REPAIR PROTEIN"/>
    <property type="match status" value="1"/>
</dbReference>
<reference evidence="1 2" key="2">
    <citation type="journal article" date="2016" name="Int. J. Syst. Evol. Microbiol.">
        <title>Flavisolibacter tropicus sp. nov., isolated from tropical soil.</title>
        <authorList>
            <person name="Lee J.J."/>
            <person name="Kang M.S."/>
            <person name="Kim G.S."/>
            <person name="Lee C.S."/>
            <person name="Lim S."/>
            <person name="Lee J."/>
            <person name="Roh S.H."/>
            <person name="Kang H."/>
            <person name="Ha J.M."/>
            <person name="Bae S."/>
            <person name="Jung H.Y."/>
            <person name="Kim M.K."/>
        </authorList>
    </citation>
    <scope>NUCLEOTIDE SEQUENCE [LARGE SCALE GENOMIC DNA]</scope>
    <source>
        <strain evidence="1 2">LCS9</strain>
    </source>
</reference>
<dbReference type="OrthoDB" id="1117222at2"/>
<dbReference type="KEGG" id="fla:SY85_04480"/>
<evidence type="ECO:0000313" key="1">
    <source>
        <dbReference type="EMBL" id="ANE49857.1"/>
    </source>
</evidence>